<dbReference type="EMBL" id="JAGKQM010000015">
    <property type="protein sequence ID" value="KAH0880454.1"/>
    <property type="molecule type" value="Genomic_DNA"/>
</dbReference>
<evidence type="ECO:0000313" key="2">
    <source>
        <dbReference type="Proteomes" id="UP000824890"/>
    </source>
</evidence>
<sequence>MDYLQYPQQRHPLQQREAEKRKMTVLYSTFHQYLISAGLGYNLNIFPSHLPTCSASDQTFTDLLVNNYLLRGFFIRTRTFETHFPSLLLFPVNNARLARQNRRLLMRIRRTANSPQQDIQRTQETILPDQVDNIDVDSPEQVTARASRALRIKKQKSKRVATRDKIYRRLTQLNLFLTDVASTSGSRPVRYRRPVVNKWDLVKC</sequence>
<name>A0ABQ7ZJP0_BRANA</name>
<evidence type="ECO:0000313" key="1">
    <source>
        <dbReference type="EMBL" id="KAH0880454.1"/>
    </source>
</evidence>
<accession>A0ABQ7ZJP0</accession>
<protein>
    <submittedName>
        <fullName evidence="1">Uncharacterized protein</fullName>
    </submittedName>
</protein>
<dbReference type="Proteomes" id="UP000824890">
    <property type="component" value="Unassembled WGS sequence"/>
</dbReference>
<keyword evidence="2" id="KW-1185">Reference proteome</keyword>
<gene>
    <name evidence="1" type="ORF">HID58_067848</name>
</gene>
<proteinExistence type="predicted"/>
<feature type="non-terminal residue" evidence="1">
    <location>
        <position position="204"/>
    </location>
</feature>
<organism evidence="1 2">
    <name type="scientific">Brassica napus</name>
    <name type="common">Rape</name>
    <dbReference type="NCBI Taxonomy" id="3708"/>
    <lineage>
        <taxon>Eukaryota</taxon>
        <taxon>Viridiplantae</taxon>
        <taxon>Streptophyta</taxon>
        <taxon>Embryophyta</taxon>
        <taxon>Tracheophyta</taxon>
        <taxon>Spermatophyta</taxon>
        <taxon>Magnoliopsida</taxon>
        <taxon>eudicotyledons</taxon>
        <taxon>Gunneridae</taxon>
        <taxon>Pentapetalae</taxon>
        <taxon>rosids</taxon>
        <taxon>malvids</taxon>
        <taxon>Brassicales</taxon>
        <taxon>Brassicaceae</taxon>
        <taxon>Brassiceae</taxon>
        <taxon>Brassica</taxon>
    </lineage>
</organism>
<reference evidence="1 2" key="1">
    <citation type="submission" date="2021-05" db="EMBL/GenBank/DDBJ databases">
        <title>Genome Assembly of Synthetic Allotetraploid Brassica napus Reveals Homoeologous Exchanges between Subgenomes.</title>
        <authorList>
            <person name="Davis J.T."/>
        </authorList>
    </citation>
    <scope>NUCLEOTIDE SEQUENCE [LARGE SCALE GENOMIC DNA]</scope>
    <source>
        <strain evidence="2">cv. Da-Ae</strain>
        <tissue evidence="1">Seedling</tissue>
    </source>
</reference>
<comment type="caution">
    <text evidence="1">The sequence shown here is derived from an EMBL/GenBank/DDBJ whole genome shotgun (WGS) entry which is preliminary data.</text>
</comment>